<dbReference type="AlphaFoldDB" id="A0A484G0F3"/>
<sequence>MCVEDHATLNVCWRDSGTNYAAKEREHLRSYGVLGCVSTTVTTEKATAAADKYGRVASCSLHGIASRAAPPDRIDSPDQPSPGPTIGINGINGINKASLFYQRSLSPKQLY</sequence>
<evidence type="ECO:0000313" key="2">
    <source>
        <dbReference type="EMBL" id="TDZ23284.1"/>
    </source>
</evidence>
<reference evidence="3" key="1">
    <citation type="journal article" date="2013" name="New Phytol.">
        <title>Comparative genomic and transcriptomic analyses reveal the hemibiotrophic stage shift of Colletotrichum fungi.</title>
        <authorList>
            <person name="Gan P."/>
            <person name="Ikeda K."/>
            <person name="Irieda H."/>
            <person name="Narusaka M."/>
            <person name="O'Connell R.J."/>
            <person name="Narusaka Y."/>
            <person name="Takano Y."/>
            <person name="Kubo Y."/>
            <person name="Shirasu K."/>
        </authorList>
    </citation>
    <scope>NUCLEOTIDE SEQUENCE [LARGE SCALE GENOMIC DNA]</scope>
    <source>
        <strain evidence="3">104-T / ATCC 96160 / CBS 514.97 / LARS 414 / MAFF 240422</strain>
    </source>
</reference>
<comment type="caution">
    <text evidence="2">The sequence shown here is derived from an EMBL/GenBank/DDBJ whole genome shotgun (WGS) entry which is preliminary data.</text>
</comment>
<reference evidence="3" key="2">
    <citation type="journal article" date="2019" name="Mol. Plant Microbe Interact.">
        <title>Genome sequence resources for four phytopathogenic fungi from the Colletotrichum orbiculare species complex.</title>
        <authorList>
            <person name="Gan P."/>
            <person name="Tsushima A."/>
            <person name="Narusaka M."/>
            <person name="Narusaka Y."/>
            <person name="Takano Y."/>
            <person name="Kubo Y."/>
            <person name="Shirasu K."/>
        </authorList>
    </citation>
    <scope>GENOME REANNOTATION</scope>
    <source>
        <strain evidence="3">104-T / ATCC 96160 / CBS 514.97 / LARS 414 / MAFF 240422</strain>
    </source>
</reference>
<evidence type="ECO:0000256" key="1">
    <source>
        <dbReference type="SAM" id="MobiDB-lite"/>
    </source>
</evidence>
<protein>
    <submittedName>
        <fullName evidence="2">Uncharacterized protein</fullName>
    </submittedName>
</protein>
<feature type="region of interest" description="Disordered" evidence="1">
    <location>
        <begin position="67"/>
        <end position="88"/>
    </location>
</feature>
<dbReference type="Proteomes" id="UP000014480">
    <property type="component" value="Unassembled WGS sequence"/>
</dbReference>
<name>A0A484G0F3_COLOR</name>
<accession>A0A484G0F3</accession>
<proteinExistence type="predicted"/>
<gene>
    <name evidence="2" type="ORF">Cob_v003905</name>
</gene>
<evidence type="ECO:0000313" key="3">
    <source>
        <dbReference type="Proteomes" id="UP000014480"/>
    </source>
</evidence>
<organism evidence="2 3">
    <name type="scientific">Colletotrichum orbiculare (strain 104-T / ATCC 96160 / CBS 514.97 / LARS 414 / MAFF 240422)</name>
    <name type="common">Cucumber anthracnose fungus</name>
    <name type="synonym">Colletotrichum lagenarium</name>
    <dbReference type="NCBI Taxonomy" id="1213857"/>
    <lineage>
        <taxon>Eukaryota</taxon>
        <taxon>Fungi</taxon>
        <taxon>Dikarya</taxon>
        <taxon>Ascomycota</taxon>
        <taxon>Pezizomycotina</taxon>
        <taxon>Sordariomycetes</taxon>
        <taxon>Hypocreomycetidae</taxon>
        <taxon>Glomerellales</taxon>
        <taxon>Glomerellaceae</taxon>
        <taxon>Colletotrichum</taxon>
        <taxon>Colletotrichum orbiculare species complex</taxon>
    </lineage>
</organism>
<keyword evidence="3" id="KW-1185">Reference proteome</keyword>
<dbReference type="EMBL" id="AMCV02000006">
    <property type="protein sequence ID" value="TDZ23284.1"/>
    <property type="molecule type" value="Genomic_DNA"/>
</dbReference>